<keyword evidence="9" id="KW-1185">Reference proteome</keyword>
<dbReference type="Gene3D" id="1.20.58.70">
    <property type="match status" value="1"/>
</dbReference>
<dbReference type="CDD" id="cd15848">
    <property type="entry name" value="SNARE_syntaxin1-like"/>
    <property type="match status" value="1"/>
</dbReference>
<dbReference type="InterPro" id="IPR045242">
    <property type="entry name" value="Syntaxin"/>
</dbReference>
<evidence type="ECO:0000256" key="6">
    <source>
        <dbReference type="SAM" id="Phobius"/>
    </source>
</evidence>
<evidence type="ECO:0000256" key="1">
    <source>
        <dbReference type="ARBA" id="ARBA00004211"/>
    </source>
</evidence>
<dbReference type="OrthoDB" id="10255013at2759"/>
<dbReference type="Proteomes" id="UP000012073">
    <property type="component" value="Unassembled WGS sequence"/>
</dbReference>
<comment type="subcellular location">
    <subcellularLocation>
        <location evidence="1">Membrane</location>
        <topology evidence="1">Single-pass type IV membrane protein</topology>
    </subcellularLocation>
</comment>
<dbReference type="GO" id="GO:0005886">
    <property type="term" value="C:plasma membrane"/>
    <property type="evidence" value="ECO:0007669"/>
    <property type="project" value="TreeGrafter"/>
</dbReference>
<dbReference type="SMART" id="SM00397">
    <property type="entry name" value="t_SNARE"/>
    <property type="match status" value="1"/>
</dbReference>
<dbReference type="Pfam" id="PF00804">
    <property type="entry name" value="Syntaxin"/>
    <property type="match status" value="1"/>
</dbReference>
<protein>
    <submittedName>
        <fullName evidence="8">St-SNARE family protein</fullName>
    </submittedName>
</protein>
<dbReference type="PANTHER" id="PTHR19957:SF307">
    <property type="entry name" value="PROTEIN SSO1-RELATED"/>
    <property type="match status" value="1"/>
</dbReference>
<evidence type="ECO:0000313" key="9">
    <source>
        <dbReference type="Proteomes" id="UP000012073"/>
    </source>
</evidence>
<dbReference type="Pfam" id="PF05739">
    <property type="entry name" value="SNARE"/>
    <property type="match status" value="1"/>
</dbReference>
<dbReference type="GO" id="GO:0000149">
    <property type="term" value="F:SNARE binding"/>
    <property type="evidence" value="ECO:0007669"/>
    <property type="project" value="TreeGrafter"/>
</dbReference>
<dbReference type="PROSITE" id="PS50192">
    <property type="entry name" value="T_SNARE"/>
    <property type="match status" value="1"/>
</dbReference>
<dbReference type="GO" id="GO:0006887">
    <property type="term" value="P:exocytosis"/>
    <property type="evidence" value="ECO:0007669"/>
    <property type="project" value="TreeGrafter"/>
</dbReference>
<dbReference type="GO" id="GO:0006906">
    <property type="term" value="P:vesicle fusion"/>
    <property type="evidence" value="ECO:0007669"/>
    <property type="project" value="TreeGrafter"/>
</dbReference>
<keyword evidence="5 6" id="KW-0472">Membrane</keyword>
<feature type="transmembrane region" description="Helical" evidence="6">
    <location>
        <begin position="289"/>
        <end position="308"/>
    </location>
</feature>
<gene>
    <name evidence="8" type="ORF">CHC_T00009462001</name>
</gene>
<dbReference type="GO" id="GO:0005484">
    <property type="term" value="F:SNAP receptor activity"/>
    <property type="evidence" value="ECO:0007669"/>
    <property type="project" value="TreeGrafter"/>
</dbReference>
<name>R7QRT5_CHOCR</name>
<dbReference type="GeneID" id="17318229"/>
<dbReference type="GO" id="GO:0006886">
    <property type="term" value="P:intracellular protein transport"/>
    <property type="evidence" value="ECO:0007669"/>
    <property type="project" value="TreeGrafter"/>
</dbReference>
<dbReference type="GO" id="GO:0012505">
    <property type="term" value="C:endomembrane system"/>
    <property type="evidence" value="ECO:0007669"/>
    <property type="project" value="TreeGrafter"/>
</dbReference>
<dbReference type="EMBL" id="HG002142">
    <property type="protein sequence ID" value="CDF40216.1"/>
    <property type="molecule type" value="Genomic_DNA"/>
</dbReference>
<dbReference type="InterPro" id="IPR000727">
    <property type="entry name" value="T_SNARE_dom"/>
</dbReference>
<evidence type="ECO:0000256" key="4">
    <source>
        <dbReference type="ARBA" id="ARBA00022989"/>
    </source>
</evidence>
<proteinExistence type="inferred from homology"/>
<dbReference type="InterPro" id="IPR006011">
    <property type="entry name" value="Syntaxin_N"/>
</dbReference>
<dbReference type="GO" id="GO:0031201">
    <property type="term" value="C:SNARE complex"/>
    <property type="evidence" value="ECO:0007669"/>
    <property type="project" value="TreeGrafter"/>
</dbReference>
<keyword evidence="3 6" id="KW-0812">Transmembrane</keyword>
<dbReference type="STRING" id="2769.R7QRT5"/>
<keyword evidence="4 6" id="KW-1133">Transmembrane helix</keyword>
<evidence type="ECO:0000256" key="2">
    <source>
        <dbReference type="ARBA" id="ARBA00009063"/>
    </source>
</evidence>
<dbReference type="KEGG" id="ccp:CHC_T00009462001"/>
<dbReference type="RefSeq" id="XP_005710510.1">
    <property type="nucleotide sequence ID" value="XM_005710453.1"/>
</dbReference>
<dbReference type="SUPFAM" id="SSF47661">
    <property type="entry name" value="t-snare proteins"/>
    <property type="match status" value="1"/>
</dbReference>
<feature type="domain" description="T-SNARE coiled-coil homology" evidence="7">
    <location>
        <begin position="215"/>
        <end position="277"/>
    </location>
</feature>
<dbReference type="InterPro" id="IPR010989">
    <property type="entry name" value="SNARE"/>
</dbReference>
<accession>R7QRT5</accession>
<dbReference type="GO" id="GO:0048278">
    <property type="term" value="P:vesicle docking"/>
    <property type="evidence" value="ECO:0007669"/>
    <property type="project" value="TreeGrafter"/>
</dbReference>
<dbReference type="PANTHER" id="PTHR19957">
    <property type="entry name" value="SYNTAXIN"/>
    <property type="match status" value="1"/>
</dbReference>
<evidence type="ECO:0000256" key="3">
    <source>
        <dbReference type="ARBA" id="ARBA00022692"/>
    </source>
</evidence>
<dbReference type="Gene3D" id="1.20.5.110">
    <property type="match status" value="1"/>
</dbReference>
<reference evidence="9" key="1">
    <citation type="journal article" date="2013" name="Proc. Natl. Acad. Sci. U.S.A.">
        <title>Genome structure and metabolic features in the red seaweed Chondrus crispus shed light on evolution of the Archaeplastida.</title>
        <authorList>
            <person name="Collen J."/>
            <person name="Porcel B."/>
            <person name="Carre W."/>
            <person name="Ball S.G."/>
            <person name="Chaparro C."/>
            <person name="Tonon T."/>
            <person name="Barbeyron T."/>
            <person name="Michel G."/>
            <person name="Noel B."/>
            <person name="Valentin K."/>
            <person name="Elias M."/>
            <person name="Artiguenave F."/>
            <person name="Arun A."/>
            <person name="Aury J.M."/>
            <person name="Barbosa-Neto J.F."/>
            <person name="Bothwell J.H."/>
            <person name="Bouget F.Y."/>
            <person name="Brillet L."/>
            <person name="Cabello-Hurtado F."/>
            <person name="Capella-Gutierrez S."/>
            <person name="Charrier B."/>
            <person name="Cladiere L."/>
            <person name="Cock J.M."/>
            <person name="Coelho S.M."/>
            <person name="Colleoni C."/>
            <person name="Czjzek M."/>
            <person name="Da Silva C."/>
            <person name="Delage L."/>
            <person name="Denoeud F."/>
            <person name="Deschamps P."/>
            <person name="Dittami S.M."/>
            <person name="Gabaldon T."/>
            <person name="Gachon C.M."/>
            <person name="Groisillier A."/>
            <person name="Herve C."/>
            <person name="Jabbari K."/>
            <person name="Katinka M."/>
            <person name="Kloareg B."/>
            <person name="Kowalczyk N."/>
            <person name="Labadie K."/>
            <person name="Leblanc C."/>
            <person name="Lopez P.J."/>
            <person name="McLachlan D.H."/>
            <person name="Meslet-Cladiere L."/>
            <person name="Moustafa A."/>
            <person name="Nehr Z."/>
            <person name="Nyvall Collen P."/>
            <person name="Panaud O."/>
            <person name="Partensky F."/>
            <person name="Poulain J."/>
            <person name="Rensing S.A."/>
            <person name="Rousvoal S."/>
            <person name="Samson G."/>
            <person name="Symeonidi A."/>
            <person name="Weissenbach J."/>
            <person name="Zambounis A."/>
            <person name="Wincker P."/>
            <person name="Boyen C."/>
        </authorList>
    </citation>
    <scope>NUCLEOTIDE SEQUENCE [LARGE SCALE GENOMIC DNA]</scope>
    <source>
        <strain evidence="9">cv. Stackhouse</strain>
    </source>
</reference>
<comment type="similarity">
    <text evidence="2">Belongs to the syntaxin family.</text>
</comment>
<evidence type="ECO:0000256" key="5">
    <source>
        <dbReference type="ARBA" id="ARBA00023136"/>
    </source>
</evidence>
<dbReference type="Gramene" id="CDF40216">
    <property type="protein sequence ID" value="CDF40216"/>
    <property type="gene ID" value="CHC_T00009462001"/>
</dbReference>
<evidence type="ECO:0000259" key="7">
    <source>
        <dbReference type="PROSITE" id="PS50192"/>
    </source>
</evidence>
<sequence length="372" mass="41672">MTDRLAELTAGTGISIDDIDLQETDVENPEDPEIDEETRESFGKFRKETDALSKAIDRILENVETVESRYKISLEENVDQSEKDRASGDIARLLEQTEKTSEAVRKRLGRIGGENKKFSKEFAAKTGQLRMRVNTHQGLTRRFMRAMQCFEESQEKHRNNVKGALERQLRLMNPQATDEDIENALRNGNTECVVEDSTTLAGLPYEEQVKLRRGLEDLRSRNNDIKKLEESIIQLHQLFMDMQTLVEAQGELLNNIEYNIGETKGKTEAGYQELVEARAHQKSANKKKICIIVLIIVIILAISVPILVKYIPIWFPGTKDTIDSIPILGEGDTNSTNSTQDKAAGTSKGSQLLDVIALIVEMKPESGVGPGG</sequence>
<dbReference type="AlphaFoldDB" id="R7QRT5"/>
<evidence type="ECO:0000313" key="8">
    <source>
        <dbReference type="EMBL" id="CDF40216.1"/>
    </source>
</evidence>
<organism evidence="8 9">
    <name type="scientific">Chondrus crispus</name>
    <name type="common">Carrageen Irish moss</name>
    <name type="synonym">Polymorpha crispa</name>
    <dbReference type="NCBI Taxonomy" id="2769"/>
    <lineage>
        <taxon>Eukaryota</taxon>
        <taxon>Rhodophyta</taxon>
        <taxon>Florideophyceae</taxon>
        <taxon>Rhodymeniophycidae</taxon>
        <taxon>Gigartinales</taxon>
        <taxon>Gigartinaceae</taxon>
        <taxon>Chondrus</taxon>
    </lineage>
</organism>
<dbReference type="OMA" id="KTTHGPK"/>